<keyword evidence="1" id="KW-0812">Transmembrane</keyword>
<dbReference type="InterPro" id="IPR013783">
    <property type="entry name" value="Ig-like_fold"/>
</dbReference>
<evidence type="ECO:0000313" key="3">
    <source>
        <dbReference type="Proteomes" id="UP000449710"/>
    </source>
</evidence>
<dbReference type="Proteomes" id="UP000449710">
    <property type="component" value="Unassembled WGS sequence"/>
</dbReference>
<comment type="caution">
    <text evidence="2">The sequence shown here is derived from an EMBL/GenBank/DDBJ whole genome shotgun (WGS) entry which is preliminary data.</text>
</comment>
<sequence>MKSNKKNRIQRRMVTKGILVLLIFLLSVTTVYAHRMMIDPIKDTTIWVGYEGGTTVENINVEVLDEEGELLASDTADEEGYYSFENTPEAHSIVADDGMGHRVTWVVGESAVMMEGWTRYLRIGGIVLGFILVALFFWQRIRRFNKGERSS</sequence>
<keyword evidence="1" id="KW-0472">Membrane</keyword>
<dbReference type="EMBL" id="SUMG01000001">
    <property type="protein sequence ID" value="NBG87102.1"/>
    <property type="molecule type" value="Genomic_DNA"/>
</dbReference>
<keyword evidence="1" id="KW-1133">Transmembrane helix</keyword>
<feature type="transmembrane region" description="Helical" evidence="1">
    <location>
        <begin position="120"/>
        <end position="138"/>
    </location>
</feature>
<reference evidence="2 3" key="1">
    <citation type="submission" date="2019-04" db="EMBL/GenBank/DDBJ databases">
        <title>Isachenkonia alkalipeptolytica gen. nov. sp. nov. a new anaerobic, alkiliphilic organothrophic bacterium capable to reduce synthesized ferrihydrite isolated from a soda lake.</title>
        <authorList>
            <person name="Toshchakov S.V."/>
            <person name="Zavarzina D.G."/>
            <person name="Zhilina T.N."/>
            <person name="Kostrikina N.A."/>
            <person name="Kublanov I.V."/>
        </authorList>
    </citation>
    <scope>NUCLEOTIDE SEQUENCE [LARGE SCALE GENOMIC DNA]</scope>
    <source>
        <strain evidence="2 3">Z-1701</strain>
    </source>
</reference>
<protein>
    <submittedName>
        <fullName evidence="2">Uncharacterized protein</fullName>
    </submittedName>
</protein>
<name>A0AA44BCL6_9CLOT</name>
<organism evidence="2 3">
    <name type="scientific">Isachenkonia alkalipeptolytica</name>
    <dbReference type="NCBI Taxonomy" id="2565777"/>
    <lineage>
        <taxon>Bacteria</taxon>
        <taxon>Bacillati</taxon>
        <taxon>Bacillota</taxon>
        <taxon>Clostridia</taxon>
        <taxon>Eubacteriales</taxon>
        <taxon>Clostridiaceae</taxon>
        <taxon>Isachenkonia</taxon>
    </lineage>
</organism>
<proteinExistence type="predicted"/>
<evidence type="ECO:0000313" key="2">
    <source>
        <dbReference type="EMBL" id="NBG87102.1"/>
    </source>
</evidence>
<accession>A0AA44BCL6</accession>
<evidence type="ECO:0000256" key="1">
    <source>
        <dbReference type="SAM" id="Phobius"/>
    </source>
</evidence>
<dbReference type="AlphaFoldDB" id="A0AA44BCL6"/>
<dbReference type="Gene3D" id="2.60.40.10">
    <property type="entry name" value="Immunoglobulins"/>
    <property type="match status" value="1"/>
</dbReference>
<keyword evidence="3" id="KW-1185">Reference proteome</keyword>
<gene>
    <name evidence="2" type="ORF">ISALK_01175</name>
</gene>
<dbReference type="RefSeq" id="WP_160718405.1">
    <property type="nucleotide sequence ID" value="NZ_SUMG01000001.1"/>
</dbReference>